<dbReference type="RefSeq" id="WP_089973659.1">
    <property type="nucleotide sequence ID" value="NZ_FNJM01000028.1"/>
</dbReference>
<evidence type="ECO:0000313" key="2">
    <source>
        <dbReference type="Proteomes" id="UP000198597"/>
    </source>
</evidence>
<dbReference type="Proteomes" id="UP000198597">
    <property type="component" value="Unassembled WGS sequence"/>
</dbReference>
<reference evidence="1 2" key="1">
    <citation type="submission" date="2016-10" db="EMBL/GenBank/DDBJ databases">
        <authorList>
            <person name="de Groot N.N."/>
        </authorList>
    </citation>
    <scope>NUCLEOTIDE SEQUENCE [LARGE SCALE GENOMIC DNA]</scope>
    <source>
        <strain evidence="1 2">DSM 12272</strain>
    </source>
</reference>
<dbReference type="EMBL" id="FNJM01000028">
    <property type="protein sequence ID" value="SDP84881.1"/>
    <property type="molecule type" value="Genomic_DNA"/>
</dbReference>
<dbReference type="OrthoDB" id="1747549at2"/>
<accession>A0A1H0W324</accession>
<protein>
    <submittedName>
        <fullName evidence="1">The BURPS668_1122 family of deaminases</fullName>
    </submittedName>
</protein>
<dbReference type="Pfam" id="PF14424">
    <property type="entry name" value="Toxin-deaminase"/>
    <property type="match status" value="1"/>
</dbReference>
<name>A0A1H0W324_9CLOT</name>
<evidence type="ECO:0000313" key="1">
    <source>
        <dbReference type="EMBL" id="SDP84881.1"/>
    </source>
</evidence>
<organism evidence="1 2">
    <name type="scientific">Clostridium gasigenes</name>
    <dbReference type="NCBI Taxonomy" id="94869"/>
    <lineage>
        <taxon>Bacteria</taxon>
        <taxon>Bacillati</taxon>
        <taxon>Bacillota</taxon>
        <taxon>Clostridia</taxon>
        <taxon>Eubacteriales</taxon>
        <taxon>Clostridiaceae</taxon>
        <taxon>Clostridium</taxon>
    </lineage>
</organism>
<dbReference type="InterPro" id="IPR032721">
    <property type="entry name" value="Toxin-deaminase"/>
</dbReference>
<keyword evidence="2" id="KW-1185">Reference proteome</keyword>
<dbReference type="AlphaFoldDB" id="A0A1H0W324"/>
<proteinExistence type="predicted"/>
<gene>
    <name evidence="1" type="ORF">SAMN04488529_1286</name>
</gene>
<sequence>MKQRNIELKNRKKERIKINNINDFKDALKREGYKIDEFDDEKFKEKITKIFKIDNSVTERLHIYIKDTEITYRANDIKDFMDYIAKMILFENEHNKLCKKISEVKKLNIDRLEYERQVSSQDNVEDIIKAIEEIKSNISRVISEEEKMKLEKLEKELDKDYLYAKDIELLKKMVSIRKEGVKEKYNAETKTKTVSIEIPKQISYEYIRAKEGTVEYHQYLSNNIQRMKRLIKNIDKYMKVDEKEKTTFKIDQSKALNDSINIAVAIYDEKEFRAISGSNEIKNYCTSPPLEKAIFKSSKVNKLGKLGIGYERAFDSEKKIFEEIHKQIEAKILKDEGNLILYSKWEPCPSCYFVISQFCIKHPNIKIQVKYSKRYGE</sequence>